<feature type="region of interest" description="Disordered" evidence="12">
    <location>
        <begin position="519"/>
        <end position="538"/>
    </location>
</feature>
<protein>
    <submittedName>
        <fullName evidence="16">TonB-dependent receptor</fullName>
    </submittedName>
</protein>
<keyword evidence="6 10" id="KW-0798">TonB box</keyword>
<evidence type="ECO:0000256" key="5">
    <source>
        <dbReference type="ARBA" id="ARBA00022729"/>
    </source>
</evidence>
<dbReference type="PROSITE" id="PS00430">
    <property type="entry name" value="TONB_DEPENDENT_REC_1"/>
    <property type="match status" value="1"/>
</dbReference>
<dbReference type="InterPro" id="IPR037066">
    <property type="entry name" value="Plug_dom_sf"/>
</dbReference>
<feature type="domain" description="TonB-dependent receptor-like beta-barrel" evidence="14">
    <location>
        <begin position="389"/>
        <end position="878"/>
    </location>
</feature>
<evidence type="ECO:0000256" key="10">
    <source>
        <dbReference type="PROSITE-ProRule" id="PRU10143"/>
    </source>
</evidence>
<reference evidence="16 17" key="1">
    <citation type="submission" date="2018-11" db="EMBL/GenBank/DDBJ databases">
        <title>Lysobacter cryohumiis sp. nov., isolated from soil in the Tianshan Mountains, Xinjiang, China.</title>
        <authorList>
            <person name="Luo Y."/>
            <person name="Sheng H."/>
        </authorList>
    </citation>
    <scope>NUCLEOTIDE SEQUENCE [LARGE SCALE GENOMIC DNA]</scope>
    <source>
        <strain evidence="16 17">ZS60</strain>
    </source>
</reference>
<feature type="short sequence motif" description="TonB box" evidence="10">
    <location>
        <begin position="58"/>
        <end position="64"/>
    </location>
</feature>
<organism evidence="16 17">
    <name type="scientific">Montanilutibacter psychrotolerans</name>
    <dbReference type="NCBI Taxonomy" id="1327343"/>
    <lineage>
        <taxon>Bacteria</taxon>
        <taxon>Pseudomonadati</taxon>
        <taxon>Pseudomonadota</taxon>
        <taxon>Gammaproteobacteria</taxon>
        <taxon>Lysobacterales</taxon>
        <taxon>Lysobacteraceae</taxon>
        <taxon>Montanilutibacter</taxon>
    </lineage>
</organism>
<keyword evidence="3 9" id="KW-1134">Transmembrane beta strand</keyword>
<dbReference type="EMBL" id="RIBS01000002">
    <property type="protein sequence ID" value="RNF85155.1"/>
    <property type="molecule type" value="Genomic_DNA"/>
</dbReference>
<evidence type="ECO:0000256" key="3">
    <source>
        <dbReference type="ARBA" id="ARBA00022452"/>
    </source>
</evidence>
<dbReference type="InterPro" id="IPR012910">
    <property type="entry name" value="Plug_dom"/>
</dbReference>
<dbReference type="Pfam" id="PF00593">
    <property type="entry name" value="TonB_dep_Rec_b-barrel"/>
    <property type="match status" value="1"/>
</dbReference>
<evidence type="ECO:0000256" key="6">
    <source>
        <dbReference type="ARBA" id="ARBA00023077"/>
    </source>
</evidence>
<keyword evidence="17" id="KW-1185">Reference proteome</keyword>
<dbReference type="InterPro" id="IPR000531">
    <property type="entry name" value="Beta-barrel_TonB"/>
</dbReference>
<gene>
    <name evidence="16" type="ORF">EER27_05110</name>
</gene>
<evidence type="ECO:0000256" key="1">
    <source>
        <dbReference type="ARBA" id="ARBA00004571"/>
    </source>
</evidence>
<evidence type="ECO:0000256" key="7">
    <source>
        <dbReference type="ARBA" id="ARBA00023136"/>
    </source>
</evidence>
<dbReference type="GO" id="GO:0009279">
    <property type="term" value="C:cell outer membrane"/>
    <property type="evidence" value="ECO:0007669"/>
    <property type="project" value="UniProtKB-SubCell"/>
</dbReference>
<proteinExistence type="inferred from homology"/>
<evidence type="ECO:0000256" key="4">
    <source>
        <dbReference type="ARBA" id="ARBA00022692"/>
    </source>
</evidence>
<feature type="chain" id="PRO_5018246259" evidence="13">
    <location>
        <begin position="32"/>
        <end position="915"/>
    </location>
</feature>
<evidence type="ECO:0000256" key="9">
    <source>
        <dbReference type="PROSITE-ProRule" id="PRU01360"/>
    </source>
</evidence>
<dbReference type="SUPFAM" id="SSF56935">
    <property type="entry name" value="Porins"/>
    <property type="match status" value="1"/>
</dbReference>
<feature type="domain" description="TonB-dependent receptor plug" evidence="15">
    <location>
        <begin position="72"/>
        <end position="188"/>
    </location>
</feature>
<keyword evidence="8 9" id="KW-0998">Cell outer membrane</keyword>
<dbReference type="AlphaFoldDB" id="A0A3M8SWU3"/>
<evidence type="ECO:0000256" key="13">
    <source>
        <dbReference type="SAM" id="SignalP"/>
    </source>
</evidence>
<dbReference type="Gene3D" id="2.40.170.20">
    <property type="entry name" value="TonB-dependent receptor, beta-barrel domain"/>
    <property type="match status" value="1"/>
</dbReference>
<keyword evidence="16" id="KW-0675">Receptor</keyword>
<evidence type="ECO:0000256" key="8">
    <source>
        <dbReference type="ARBA" id="ARBA00023237"/>
    </source>
</evidence>
<comment type="subcellular location">
    <subcellularLocation>
        <location evidence="1 9">Cell outer membrane</location>
        <topology evidence="1 9">Multi-pass membrane protein</topology>
    </subcellularLocation>
</comment>
<dbReference type="Pfam" id="PF07715">
    <property type="entry name" value="Plug"/>
    <property type="match status" value="1"/>
</dbReference>
<feature type="signal peptide" evidence="13">
    <location>
        <begin position="1"/>
        <end position="31"/>
    </location>
</feature>
<dbReference type="InterPro" id="IPR036942">
    <property type="entry name" value="Beta-barrel_TonB_sf"/>
</dbReference>
<sequence length="915" mass="99591">MAVFEVSMERSRLSSALIAILMLPAAGAAFAQDSNTEAAPQSSQETVDVADSTDHFDTVIVTGSRIKRAEIEGPAPITIISAADIEKQGYSNVYDALGSLTQFTGSVQNEFDQTGFTPNASFLNLRGLGPGYQLVLINGRRTADYPLPYNSSSNAVNLANIPTAAVERIEILSGGASAIYGSDAITGVVNIILKNNYEGDQFSLRAGTTSRGGGDSGRLQWFGGKGGDAFNVTYALEVSAREEILGSQRGFMDSALDGPANGPRTTGVGLFSGATGQNLWPAGLETTCARFEEFEVAGNSCLYNGHAATQSVRNSDRNLAGYVAGTWYLDDNTQAYGQINVSDSRATLVPRMEQWTKVFGDLSLNAYAFAVRSFAPSEIGGVDAYAQHYDETTFDATAGLRGSMLDGRFSWDATLSHSRYELDINRRMFLTQALDEYFLGQELGRDAQGRPIYAGINTDRLFNPLDADTYRSLSTAVHSEAESSVTQGTLVVSGDLFELPAGAVGMAALLEGARQSYELTPDSRTLPGNPGSGSFNLVSTGGEGKRNRYAFGLEFSVPLTSQLKASLAGRYDKYDDATAVDDAFTWSTGLEWRPFDSLLVRGSYATSFRAPDMHYMYASSSAFYIDIVDEFRCRANGVDPTSTTCNTLGVQPSVAGFRNGSTALEEEKGTSTTLGMVWDIIDDLSVSLDWYNIKLEGGVSDISVRTLMREEAACRLGTDRAGNAVATDSPYCVSVMSLVRRNGDGSIANYSSFPINQAMQETSGVDVNWRYKFETARLGDFNLGLGWSHVLDFERQEFADSAIEDTRDDRGFFNFRSRMNWSAAWSRGDWNANVHGYRWGSLPKADGSDRTAPYLVWNAGIGKKINERASLGLQVNNLFDKLAPRDDSYTQYPYFNPTYSPVGREVFVKFDYKFN</sequence>
<evidence type="ECO:0000256" key="2">
    <source>
        <dbReference type="ARBA" id="ARBA00022448"/>
    </source>
</evidence>
<evidence type="ECO:0000256" key="11">
    <source>
        <dbReference type="RuleBase" id="RU003357"/>
    </source>
</evidence>
<dbReference type="PANTHER" id="PTHR47234">
    <property type="match status" value="1"/>
</dbReference>
<dbReference type="InterPro" id="IPR039426">
    <property type="entry name" value="TonB-dep_rcpt-like"/>
</dbReference>
<name>A0A3M8SWU3_9GAMM</name>
<evidence type="ECO:0000313" key="16">
    <source>
        <dbReference type="EMBL" id="RNF85155.1"/>
    </source>
</evidence>
<dbReference type="PROSITE" id="PS52016">
    <property type="entry name" value="TONB_DEPENDENT_REC_3"/>
    <property type="match status" value="1"/>
</dbReference>
<evidence type="ECO:0000259" key="14">
    <source>
        <dbReference type="Pfam" id="PF00593"/>
    </source>
</evidence>
<dbReference type="InterPro" id="IPR010916">
    <property type="entry name" value="TonB_box_CS"/>
</dbReference>
<dbReference type="OrthoDB" id="6276154at2"/>
<evidence type="ECO:0000313" key="17">
    <source>
        <dbReference type="Proteomes" id="UP000267049"/>
    </source>
</evidence>
<keyword evidence="5 13" id="KW-0732">Signal</keyword>
<evidence type="ECO:0000259" key="15">
    <source>
        <dbReference type="Pfam" id="PF07715"/>
    </source>
</evidence>
<comment type="similarity">
    <text evidence="9 11">Belongs to the TonB-dependent receptor family.</text>
</comment>
<evidence type="ECO:0000256" key="12">
    <source>
        <dbReference type="SAM" id="MobiDB-lite"/>
    </source>
</evidence>
<comment type="caution">
    <text evidence="16">The sequence shown here is derived from an EMBL/GenBank/DDBJ whole genome shotgun (WGS) entry which is preliminary data.</text>
</comment>
<dbReference type="Proteomes" id="UP000267049">
    <property type="component" value="Unassembled WGS sequence"/>
</dbReference>
<dbReference type="Gene3D" id="2.170.130.10">
    <property type="entry name" value="TonB-dependent receptor, plug domain"/>
    <property type="match status" value="1"/>
</dbReference>
<keyword evidence="7 9" id="KW-0472">Membrane</keyword>
<keyword evidence="2 9" id="KW-0813">Transport</keyword>
<dbReference type="PANTHER" id="PTHR47234:SF1">
    <property type="entry name" value="TONB-DEPENDENT RECEPTOR"/>
    <property type="match status" value="1"/>
</dbReference>
<accession>A0A3M8SWU3</accession>
<keyword evidence="4 9" id="KW-0812">Transmembrane</keyword>